<feature type="transmembrane region" description="Helical" evidence="1">
    <location>
        <begin position="38"/>
        <end position="56"/>
    </location>
</feature>
<dbReference type="EMBL" id="GBRH01240940">
    <property type="protein sequence ID" value="JAD56955.1"/>
    <property type="molecule type" value="Transcribed_RNA"/>
</dbReference>
<sequence>MARRWRNRSHKSWMNYSTVTDHILDYHIHFFWFTKAEICIVVFFLCHLCLPLLQVFR</sequence>
<evidence type="ECO:0000313" key="2">
    <source>
        <dbReference type="EMBL" id="JAD56955.1"/>
    </source>
</evidence>
<keyword evidence="1" id="KW-1133">Transmembrane helix</keyword>
<evidence type="ECO:0000256" key="1">
    <source>
        <dbReference type="SAM" id="Phobius"/>
    </source>
</evidence>
<keyword evidence="1" id="KW-0472">Membrane</keyword>
<keyword evidence="1" id="KW-0812">Transmembrane</keyword>
<reference evidence="2" key="1">
    <citation type="submission" date="2014-09" db="EMBL/GenBank/DDBJ databases">
        <authorList>
            <person name="Magalhaes I.L.F."/>
            <person name="Oliveira U."/>
            <person name="Santos F.R."/>
            <person name="Vidigal T.H.D.A."/>
            <person name="Brescovit A.D."/>
            <person name="Santos A.J."/>
        </authorList>
    </citation>
    <scope>NUCLEOTIDE SEQUENCE</scope>
    <source>
        <tissue evidence="2">Shoot tissue taken approximately 20 cm above the soil surface</tissue>
    </source>
</reference>
<protein>
    <submittedName>
        <fullName evidence="2">Uncharacterized protein</fullName>
    </submittedName>
</protein>
<dbReference type="AlphaFoldDB" id="A0A0A9B6Z0"/>
<accession>A0A0A9B6Z0</accession>
<proteinExistence type="predicted"/>
<organism evidence="2">
    <name type="scientific">Arundo donax</name>
    <name type="common">Giant reed</name>
    <name type="synonym">Donax arundinaceus</name>
    <dbReference type="NCBI Taxonomy" id="35708"/>
    <lineage>
        <taxon>Eukaryota</taxon>
        <taxon>Viridiplantae</taxon>
        <taxon>Streptophyta</taxon>
        <taxon>Embryophyta</taxon>
        <taxon>Tracheophyta</taxon>
        <taxon>Spermatophyta</taxon>
        <taxon>Magnoliopsida</taxon>
        <taxon>Liliopsida</taxon>
        <taxon>Poales</taxon>
        <taxon>Poaceae</taxon>
        <taxon>PACMAD clade</taxon>
        <taxon>Arundinoideae</taxon>
        <taxon>Arundineae</taxon>
        <taxon>Arundo</taxon>
    </lineage>
</organism>
<name>A0A0A9B6Z0_ARUDO</name>
<reference evidence="2" key="2">
    <citation type="journal article" date="2015" name="Data Brief">
        <title>Shoot transcriptome of the giant reed, Arundo donax.</title>
        <authorList>
            <person name="Barrero R.A."/>
            <person name="Guerrero F.D."/>
            <person name="Moolhuijzen P."/>
            <person name="Goolsby J.A."/>
            <person name="Tidwell J."/>
            <person name="Bellgard S.E."/>
            <person name="Bellgard M.I."/>
        </authorList>
    </citation>
    <scope>NUCLEOTIDE SEQUENCE</scope>
    <source>
        <tissue evidence="2">Shoot tissue taken approximately 20 cm above the soil surface</tissue>
    </source>
</reference>